<gene>
    <name evidence="5" type="ORF">DOS84_07275</name>
</gene>
<dbReference type="CDD" id="cd03401">
    <property type="entry name" value="SPFH_prohibitin"/>
    <property type="match status" value="1"/>
</dbReference>
<evidence type="ECO:0000259" key="4">
    <source>
        <dbReference type="SMART" id="SM00244"/>
    </source>
</evidence>
<dbReference type="GO" id="GO:0016020">
    <property type="term" value="C:membrane"/>
    <property type="evidence" value="ECO:0007669"/>
    <property type="project" value="UniProtKB-SubCell"/>
</dbReference>
<evidence type="ECO:0000313" key="6">
    <source>
        <dbReference type="Proteomes" id="UP000249177"/>
    </source>
</evidence>
<evidence type="ECO:0000256" key="3">
    <source>
        <dbReference type="SAM" id="Phobius"/>
    </source>
</evidence>
<name>A0A2W7TY42_9FLAO</name>
<keyword evidence="3" id="KW-0812">Transmembrane</keyword>
<dbReference type="AlphaFoldDB" id="A0A2W7TY42"/>
<keyword evidence="3" id="KW-1133">Transmembrane helix</keyword>
<dbReference type="InterPro" id="IPR036013">
    <property type="entry name" value="Band_7/SPFH_dom_sf"/>
</dbReference>
<dbReference type="InterPro" id="IPR001107">
    <property type="entry name" value="Band_7"/>
</dbReference>
<dbReference type="Pfam" id="PF01145">
    <property type="entry name" value="Band_7"/>
    <property type="match status" value="1"/>
</dbReference>
<comment type="subcellular location">
    <subcellularLocation>
        <location evidence="1">Membrane</location>
        <topology evidence="1">Single-pass membrane protein</topology>
    </subcellularLocation>
</comment>
<evidence type="ECO:0000256" key="2">
    <source>
        <dbReference type="ARBA" id="ARBA00023136"/>
    </source>
</evidence>
<accession>A0A2W7TY42</accession>
<sequence length="302" mass="33808">MILFIILGIILLIVGFALSHNVNPFSKFTGLLRIIGFILIVLGIFSSMFKQIDAGQVGVKSLYGSVDSDVLESGLHIINPLLDITEFDIQTQNYTMSAVHGEGSQEGDDAIRVLSNDGLEVVIDLTVLYRVVPTDAPKIFKTIGVDYTDKIVRPITRTRIRDNAVFYDAVALYSTKRNEFQERIFKSIEADFKKRGLVLEQLLIRNIDLPISVKKSIESKINAEQDAQKMTFVLQKEKQEAERKRVEAQGIADYQRIISLGLTDKQLQYEQIKAQKELAASPNSKIIFMNGKGSAPVILSDK</sequence>
<dbReference type="SUPFAM" id="SSF117892">
    <property type="entry name" value="Band 7/SPFH domain"/>
    <property type="match status" value="1"/>
</dbReference>
<reference evidence="5 6" key="1">
    <citation type="submission" date="2018-06" db="EMBL/GenBank/DDBJ databases">
        <title>Flavobacterium sp IMCC34762, genome.</title>
        <authorList>
            <person name="Joung Y."/>
            <person name="Cho J."/>
            <person name="Song J."/>
        </authorList>
    </citation>
    <scope>NUCLEOTIDE SEQUENCE [LARGE SCALE GENOMIC DNA]</scope>
    <source>
        <strain evidence="5 6">IMCC34762</strain>
    </source>
</reference>
<organism evidence="5 6">
    <name type="scientific">Flavobacterium aquariorum</name>
    <dbReference type="NCBI Taxonomy" id="2217670"/>
    <lineage>
        <taxon>Bacteria</taxon>
        <taxon>Pseudomonadati</taxon>
        <taxon>Bacteroidota</taxon>
        <taxon>Flavobacteriia</taxon>
        <taxon>Flavobacteriales</taxon>
        <taxon>Flavobacteriaceae</taxon>
        <taxon>Flavobacterium</taxon>
    </lineage>
</organism>
<dbReference type="SMART" id="SM00244">
    <property type="entry name" value="PHB"/>
    <property type="match status" value="1"/>
</dbReference>
<dbReference type="InterPro" id="IPR000163">
    <property type="entry name" value="Prohibitin"/>
</dbReference>
<dbReference type="OrthoDB" id="9792660at2"/>
<dbReference type="RefSeq" id="WP_111409446.1">
    <property type="nucleotide sequence ID" value="NZ_QKXH01000003.1"/>
</dbReference>
<keyword evidence="6" id="KW-1185">Reference proteome</keyword>
<dbReference type="Gene3D" id="3.30.479.30">
    <property type="entry name" value="Band 7 domain"/>
    <property type="match status" value="1"/>
</dbReference>
<dbReference type="Proteomes" id="UP000249177">
    <property type="component" value="Unassembled WGS sequence"/>
</dbReference>
<dbReference type="PANTHER" id="PTHR23222">
    <property type="entry name" value="PROHIBITIN"/>
    <property type="match status" value="1"/>
</dbReference>
<dbReference type="PRINTS" id="PR00679">
    <property type="entry name" value="PROHIBITIN"/>
</dbReference>
<keyword evidence="2 3" id="KW-0472">Membrane</keyword>
<protein>
    <submittedName>
        <fullName evidence="5">Prohibitin family protein</fullName>
    </submittedName>
</protein>
<feature type="transmembrane region" description="Helical" evidence="3">
    <location>
        <begin position="29"/>
        <end position="49"/>
    </location>
</feature>
<comment type="caution">
    <text evidence="5">The sequence shown here is derived from an EMBL/GenBank/DDBJ whole genome shotgun (WGS) entry which is preliminary data.</text>
</comment>
<dbReference type="EMBL" id="QKXH01000003">
    <property type="protein sequence ID" value="PZX94414.1"/>
    <property type="molecule type" value="Genomic_DNA"/>
</dbReference>
<feature type="domain" description="Band 7" evidence="4">
    <location>
        <begin position="47"/>
        <end position="221"/>
    </location>
</feature>
<dbReference type="PANTHER" id="PTHR23222:SF1">
    <property type="entry name" value="PROHIBITIN-2"/>
    <property type="match status" value="1"/>
</dbReference>
<proteinExistence type="predicted"/>
<dbReference type="GO" id="GO:0007005">
    <property type="term" value="P:mitochondrion organization"/>
    <property type="evidence" value="ECO:0007669"/>
    <property type="project" value="TreeGrafter"/>
</dbReference>
<evidence type="ECO:0000256" key="1">
    <source>
        <dbReference type="ARBA" id="ARBA00004167"/>
    </source>
</evidence>
<evidence type="ECO:0000313" key="5">
    <source>
        <dbReference type="EMBL" id="PZX94414.1"/>
    </source>
</evidence>